<reference evidence="8" key="1">
    <citation type="submission" date="2022-07" db="EMBL/GenBank/DDBJ databases">
        <title>Taxonomy of Aspergillus series Nigri: significant species reduction supported by multi-species coalescent approaches.</title>
        <authorList>
            <person name="Bian C."/>
            <person name="Kusuya Y."/>
            <person name="Sklenar F."/>
            <person name="D'hooge E."/>
            <person name="Yaguchi T."/>
            <person name="Takahashi H."/>
            <person name="Hubka V."/>
        </authorList>
    </citation>
    <scope>NUCLEOTIDE SEQUENCE</scope>
    <source>
        <strain evidence="8">CBS 733.88</strain>
    </source>
</reference>
<keyword evidence="1" id="KW-0596">Phosphopantetheine</keyword>
<dbReference type="Gene3D" id="3.30.559.30">
    <property type="entry name" value="Nonribosomal peptide synthetase, condensation domain"/>
    <property type="match status" value="3"/>
</dbReference>
<dbReference type="PROSITE" id="PS00455">
    <property type="entry name" value="AMP_BINDING"/>
    <property type="match status" value="2"/>
</dbReference>
<evidence type="ECO:0000259" key="7">
    <source>
        <dbReference type="PROSITE" id="PS50075"/>
    </source>
</evidence>
<dbReference type="SUPFAM" id="SSF47336">
    <property type="entry name" value="ACP-like"/>
    <property type="match status" value="2"/>
</dbReference>
<dbReference type="InterPro" id="IPR020845">
    <property type="entry name" value="AMP-binding_CS"/>
</dbReference>
<evidence type="ECO:0000256" key="5">
    <source>
        <dbReference type="ARBA" id="ARBA00023026"/>
    </source>
</evidence>
<dbReference type="InterPro" id="IPR000873">
    <property type="entry name" value="AMP-dep_synth/lig_dom"/>
</dbReference>
<dbReference type="InterPro" id="IPR020806">
    <property type="entry name" value="PKS_PP-bd"/>
</dbReference>
<keyword evidence="4" id="KW-0808">Transferase</keyword>
<dbReference type="SUPFAM" id="SSF56801">
    <property type="entry name" value="Acetyl-CoA synthetase-like"/>
    <property type="match status" value="2"/>
</dbReference>
<keyword evidence="5" id="KW-0843">Virulence</keyword>
<dbReference type="EMBL" id="BROQ01000017">
    <property type="protein sequence ID" value="GKZ19210.1"/>
    <property type="molecule type" value="Genomic_DNA"/>
</dbReference>
<evidence type="ECO:0000256" key="1">
    <source>
        <dbReference type="ARBA" id="ARBA00022450"/>
    </source>
</evidence>
<keyword evidence="2" id="KW-0597">Phosphoprotein</keyword>
<keyword evidence="3" id="KW-0436">Ligase</keyword>
<dbReference type="InterPro" id="IPR045851">
    <property type="entry name" value="AMP-bd_C_sf"/>
</dbReference>
<organism evidence="8 9">
    <name type="scientific">Aspergillus brasiliensis</name>
    <dbReference type="NCBI Taxonomy" id="319629"/>
    <lineage>
        <taxon>Eukaryota</taxon>
        <taxon>Fungi</taxon>
        <taxon>Dikarya</taxon>
        <taxon>Ascomycota</taxon>
        <taxon>Pezizomycotina</taxon>
        <taxon>Eurotiomycetes</taxon>
        <taxon>Eurotiomycetidae</taxon>
        <taxon>Eurotiales</taxon>
        <taxon>Aspergillaceae</taxon>
        <taxon>Aspergillus</taxon>
        <taxon>Aspergillus subgen. Circumdati</taxon>
    </lineage>
</organism>
<dbReference type="GO" id="GO:0016740">
    <property type="term" value="F:transferase activity"/>
    <property type="evidence" value="ECO:0007669"/>
    <property type="project" value="UniProtKB-KW"/>
</dbReference>
<dbReference type="PROSITE" id="PS00012">
    <property type="entry name" value="PHOSPHOPANTETHEINE"/>
    <property type="match status" value="1"/>
</dbReference>
<dbReference type="CDD" id="cd05918">
    <property type="entry name" value="A_NRPS_SidN3_like"/>
    <property type="match status" value="2"/>
</dbReference>
<dbReference type="InterPro" id="IPR006162">
    <property type="entry name" value="Ppantetheine_attach_site"/>
</dbReference>
<dbReference type="GO" id="GO:0005737">
    <property type="term" value="C:cytoplasm"/>
    <property type="evidence" value="ECO:0007669"/>
    <property type="project" value="TreeGrafter"/>
</dbReference>
<gene>
    <name evidence="8" type="ORF">AbraCBS73388_003376</name>
</gene>
<evidence type="ECO:0000256" key="3">
    <source>
        <dbReference type="ARBA" id="ARBA00022598"/>
    </source>
</evidence>
<feature type="domain" description="Carrier" evidence="7">
    <location>
        <begin position="784"/>
        <end position="861"/>
    </location>
</feature>
<evidence type="ECO:0000256" key="4">
    <source>
        <dbReference type="ARBA" id="ARBA00022679"/>
    </source>
</evidence>
<dbReference type="Pfam" id="PF00550">
    <property type="entry name" value="PP-binding"/>
    <property type="match status" value="2"/>
</dbReference>
<dbReference type="Gene3D" id="3.40.50.12780">
    <property type="entry name" value="N-terminal domain of ligase-like"/>
    <property type="match status" value="2"/>
</dbReference>
<comment type="caution">
    <text evidence="8">The sequence shown here is derived from an EMBL/GenBank/DDBJ whole genome shotgun (WGS) entry which is preliminary data.</text>
</comment>
<dbReference type="SMART" id="SM00823">
    <property type="entry name" value="PKS_PP"/>
    <property type="match status" value="2"/>
</dbReference>
<dbReference type="FunFam" id="3.40.50.980:FF:000001">
    <property type="entry name" value="Non-ribosomal peptide synthetase"/>
    <property type="match status" value="1"/>
</dbReference>
<sequence length="2390" mass="262462">MISYYEIQDAHPVSPPTYQSLKGHEQISEQPIQDSEHAAEYWTDLFSHVGAQPQLHSFPLDHQWPRSETTIRAPEHLFEAAVDFSERYNIRLDDLIYGIWALVSIRHTAGGHRTAIFTVAGRDRSFFGSDCPQQGLEDQEDFPLVLTVPEDMDALSWIRHVGTVSAEAATHSHLGYKQILTRTGAAPPQVKVSIIPDDSEEVMTADADFPLVLNLSASSELKLSMRHNLAVPRTNVRVLLDHFAATLQQVVETPSVNIAAVNLTSPAERQLLHEYGKAAIRARRGLVHALVEKQARLRPDTHAVQFELDAPLPYGTLNKRANQLARLLRSYGASYIPVHMRTSADFIVALLAILKAGAAYVILDPDAPASRKSFIVEDVQADFVLVDSDTAGEFPREHKVRELLSESMGNDDTDLSLNQDASDLAYVIYTSGSTGKPKAVLLEHQAAYNGLLAFPKMLDLRQLLFFNPVFSAAQRSMWATLSVGGCLCLASKANLTVHLARTINSMHITSVDMTSTTASLLAPDNVPSLRRMVLGGELVNPAVVQTWSHRVELLSSYGLSECTQLNWRYRLQDTQSSSRIIGQPFDTTTSYILVPGTATLSPLLIPGELCLGGAQLARGYLNNADETARRFIPNPFGQGKLYRTGDLAVRHADGSIEMIGRIDFQVKINGQRVDPAEPNAVIQSYEEVKQSAVVPAVVGGKTALVGVVVSRADGDWDSLVANLRTYLASRVPRYMVPGFWVPLAALPTNANGKVDMAAIRAIVGDLLQSGHLLPDRPKNGTNGVAWTEKERIVRALWARFLSFAEEDISVEDSFVALGGTSLEAIQVVSQLQTEHGLILRVEDIILGQSLAQVAGLIQQQQQQQQKAGGNAVNGHTPFTLLRETPSFERFGINVADVEDAFPVTPFQEAIIANTMLGGTKYIYSRSYSFAGHSAEAVKRALASLMDREIFLRSTFIPDGVSFMQVVRKAATVPWETSPVDVKSYMQEQIQKPMHAGGLWWRAAALEDNILVITIHHALFDYWSSEFLPQDLTSLLTGSALVQRPPFSQYVKHLQQHDEPTMQTFWKKYLDGAVPTRLGAQTEQQTLVSASLHTDLKSTASALKVTPSMLLYAAWSLVLARATSSPDVVVGVTLSGREAPIPGILQMSGPTLMIAPLRVRVHQDSSFQAHLASVQASLWDVARHAQYGLRKILKVSRQPKDLFDTTVNFLIKVDSVPATAGGLTILPEKNYGTHDYIKLELSNEDLGRVTLSSMLEQGYARVLVQSVADILRVAAEAPDTRVGELELAREGMVNGVGREVDGPVEVASKQESPADDELGHSAFHRIACNYPSRTAVEDATGASITYAGMAIKVNQLAGLLRAKGVVLEQVVPLLLEKSISTIISMLGVMVSGGAFLPLGPENPRERNLGIMEDCEAKVVITDRQNAGFFDDLTYEVIVIDDLDWNAMPIQREIVPDLTPDSLAYLIYTSGSTGKPKGTLLTHRALATAVEGIIESTQMDNSHRILWALNYTFDGSFFSLFSALATGCTLCVAPQNTIVGNLAGLINAMQVTAVCVTPTMAGLFHPDDVPTLQVLATGGEPVTPHMQTVWAPRVTVHSAYGPTEATICVTTTHVTPDMNLRNIGRPYRNVSAQILDPDTLQPVPAGEVGELCLAGPQLARGYLKRPDATDKVFRNRPDGRIYQTGDLARWLPGGEIELFGRKDDQVKINGYRIELGEIESVIMQTGLFSQCAVIVATVLKKKQLIAFCSTAAPGSREVVLLAPEQAPILDEIKEHLTTLPKYMVPSIWLPLSDFPLMGSGKIDRKRLLALAQGLADDELKAYLPAEEISAITSPAEHKLQHLWAKLFDTPADDIHANSTFHALGGDSISALNLVSLLRQDGYQVRVNDILSSRTLRDQAALLIEEPAAAAAAPPSAAAVPTFQATETMYNQLAQLGISRSEVEDIYPLSPGQIEFLTQGNKPEQFWQLMTVRRLPLEFDFARWISLTTQLTQHNQILRALYLYAEGSRDPRTAVQVILRDATLNLTYHTYSTEEEKQALLDSNWERRFDAARPFVRYALLTDATTGVKDLVIKLDHASYDGTLLHIFDDQFLALARNEPIPECTPFKDYINYITSLPKQPQLDYWTNLLQPYHNDTTTTPYLSTLTNPSLNNIITSPIPASMGIDALATTHNVTPSIIFQTAFSLLLSHLSTTTTTTTSSQKTQIVYDTLITARNVPLPSPQTITGTCANFLPFLSTIDPSQSIKSLLQDTQRDFWTSADHAAVSLSEIYEALGVEREVGAAKALFCFQPFEKKFDDGNGTEKEDAMRWIVMKMSKNTMKFNYGVQVEVGKGVERGSYVVRFYWDGRVFNETAEDGSDGKAGMAGAKRVVELYKKVLEGLGRGDTIGDLELE</sequence>
<dbReference type="SUPFAM" id="SSF52777">
    <property type="entry name" value="CoA-dependent acyltransferases"/>
    <property type="match status" value="5"/>
</dbReference>
<dbReference type="InterPro" id="IPR036736">
    <property type="entry name" value="ACP-like_sf"/>
</dbReference>
<dbReference type="Pfam" id="PF00668">
    <property type="entry name" value="Condensation"/>
    <property type="match status" value="2"/>
</dbReference>
<dbReference type="FunFam" id="3.40.50.12780:FF:000012">
    <property type="entry name" value="Non-ribosomal peptide synthetase"/>
    <property type="match status" value="1"/>
</dbReference>
<dbReference type="Gene3D" id="1.10.1200.10">
    <property type="entry name" value="ACP-like"/>
    <property type="match status" value="2"/>
</dbReference>
<name>A0A9W5YJV0_9EURO</name>
<dbReference type="Gene3D" id="3.30.559.10">
    <property type="entry name" value="Chloramphenicol acetyltransferase-like domain"/>
    <property type="match status" value="2"/>
</dbReference>
<dbReference type="InterPro" id="IPR001242">
    <property type="entry name" value="Condensation_dom"/>
</dbReference>
<dbReference type="GO" id="GO:0043041">
    <property type="term" value="P:amino acid activation for nonribosomal peptide biosynthetic process"/>
    <property type="evidence" value="ECO:0007669"/>
    <property type="project" value="TreeGrafter"/>
</dbReference>
<dbReference type="InterPro" id="IPR009081">
    <property type="entry name" value="PP-bd_ACP"/>
</dbReference>
<dbReference type="Pfam" id="PF00501">
    <property type="entry name" value="AMP-binding"/>
    <property type="match status" value="2"/>
</dbReference>
<dbReference type="PANTHER" id="PTHR45527:SF1">
    <property type="entry name" value="FATTY ACID SYNTHASE"/>
    <property type="match status" value="1"/>
</dbReference>
<dbReference type="PANTHER" id="PTHR45527">
    <property type="entry name" value="NONRIBOSOMAL PEPTIDE SYNTHETASE"/>
    <property type="match status" value="1"/>
</dbReference>
<dbReference type="FunFam" id="3.30.300.30:FF:000015">
    <property type="entry name" value="Nonribosomal peptide synthase SidD"/>
    <property type="match status" value="1"/>
</dbReference>
<dbReference type="GO" id="GO:0044550">
    <property type="term" value="P:secondary metabolite biosynthetic process"/>
    <property type="evidence" value="ECO:0007669"/>
    <property type="project" value="TreeGrafter"/>
</dbReference>
<protein>
    <submittedName>
        <fullName evidence="8">Nonribosomal peptide synthase</fullName>
    </submittedName>
</protein>
<dbReference type="InterPro" id="IPR010071">
    <property type="entry name" value="AA_adenyl_dom"/>
</dbReference>
<evidence type="ECO:0000313" key="8">
    <source>
        <dbReference type="EMBL" id="GKZ19210.1"/>
    </source>
</evidence>
<dbReference type="GO" id="GO:0016874">
    <property type="term" value="F:ligase activity"/>
    <property type="evidence" value="ECO:0007669"/>
    <property type="project" value="UniProtKB-KW"/>
</dbReference>
<dbReference type="InterPro" id="IPR023213">
    <property type="entry name" value="CAT-like_dom_sf"/>
</dbReference>
<evidence type="ECO:0000313" key="9">
    <source>
        <dbReference type="Proteomes" id="UP001143548"/>
    </source>
</evidence>
<dbReference type="GO" id="GO:0031177">
    <property type="term" value="F:phosphopantetheine binding"/>
    <property type="evidence" value="ECO:0007669"/>
    <property type="project" value="InterPro"/>
</dbReference>
<dbReference type="CDD" id="cd19545">
    <property type="entry name" value="FUM14_C_NRPS-like"/>
    <property type="match status" value="1"/>
</dbReference>
<evidence type="ECO:0000256" key="6">
    <source>
        <dbReference type="ARBA" id="ARBA00029454"/>
    </source>
</evidence>
<dbReference type="PROSITE" id="PS50075">
    <property type="entry name" value="CARRIER"/>
    <property type="match status" value="2"/>
</dbReference>
<dbReference type="Proteomes" id="UP001143548">
    <property type="component" value="Unassembled WGS sequence"/>
</dbReference>
<comment type="similarity">
    <text evidence="6">Belongs to the NRP synthetase family.</text>
</comment>
<dbReference type="InterPro" id="IPR042099">
    <property type="entry name" value="ANL_N_sf"/>
</dbReference>
<accession>A0A9W5YJV0</accession>
<dbReference type="Gene3D" id="3.30.300.30">
    <property type="match status" value="2"/>
</dbReference>
<dbReference type="NCBIfam" id="TIGR01733">
    <property type="entry name" value="AA-adenyl-dom"/>
    <property type="match status" value="2"/>
</dbReference>
<proteinExistence type="inferred from homology"/>
<feature type="domain" description="Carrier" evidence="7">
    <location>
        <begin position="1828"/>
        <end position="1904"/>
    </location>
</feature>
<evidence type="ECO:0000256" key="2">
    <source>
        <dbReference type="ARBA" id="ARBA00022553"/>
    </source>
</evidence>